<evidence type="ECO:0000313" key="2">
    <source>
        <dbReference type="EMBL" id="KAL3637274.1"/>
    </source>
</evidence>
<keyword evidence="3" id="KW-1185">Reference proteome</keyword>
<comment type="caution">
    <text evidence="2">The sequence shown here is derived from an EMBL/GenBank/DDBJ whole genome shotgun (WGS) entry which is preliminary data.</text>
</comment>
<feature type="region of interest" description="Disordered" evidence="1">
    <location>
        <begin position="220"/>
        <end position="256"/>
    </location>
</feature>
<dbReference type="AlphaFoldDB" id="A0ABD3D608"/>
<accession>A0ABD3D608</accession>
<sequence length="256" mass="29240">MLTTKHIEFFSSYLQGLYVDRVVVKERTVPISYPSLKNWTYKLLREREQLELKSGGFGFGFPEGRLKKTGSEENQGKKRTSSIPTSTPDSCIDEPLTAKNFADKFLKEAKVMAESMSKIMSMLESAPQEIMDNMILKHVISQTEQMMGFCKPKTTPQKKPDVAMSDSQEDREFWGNPEVMAIIEELERTACKRQNFKSYLDDYPTYDLGISNEGMQVGSEGPVEEGMSAECLEKDDGTQKQPVEIHSPHHQRKFTW</sequence>
<proteinExistence type="predicted"/>
<evidence type="ECO:0000313" key="3">
    <source>
        <dbReference type="Proteomes" id="UP001632038"/>
    </source>
</evidence>
<evidence type="ECO:0000256" key="1">
    <source>
        <dbReference type="SAM" id="MobiDB-lite"/>
    </source>
</evidence>
<gene>
    <name evidence="2" type="ORF">CASFOL_019573</name>
</gene>
<organism evidence="2 3">
    <name type="scientific">Castilleja foliolosa</name>
    <dbReference type="NCBI Taxonomy" id="1961234"/>
    <lineage>
        <taxon>Eukaryota</taxon>
        <taxon>Viridiplantae</taxon>
        <taxon>Streptophyta</taxon>
        <taxon>Embryophyta</taxon>
        <taxon>Tracheophyta</taxon>
        <taxon>Spermatophyta</taxon>
        <taxon>Magnoliopsida</taxon>
        <taxon>eudicotyledons</taxon>
        <taxon>Gunneridae</taxon>
        <taxon>Pentapetalae</taxon>
        <taxon>asterids</taxon>
        <taxon>lamiids</taxon>
        <taxon>Lamiales</taxon>
        <taxon>Orobanchaceae</taxon>
        <taxon>Pedicularideae</taxon>
        <taxon>Castillejinae</taxon>
        <taxon>Castilleja</taxon>
    </lineage>
</organism>
<name>A0ABD3D608_9LAMI</name>
<feature type="compositionally biased region" description="Basic and acidic residues" evidence="1">
    <location>
        <begin position="64"/>
        <end position="76"/>
    </location>
</feature>
<feature type="region of interest" description="Disordered" evidence="1">
    <location>
        <begin position="63"/>
        <end position="93"/>
    </location>
</feature>
<reference evidence="3" key="1">
    <citation type="journal article" date="2024" name="IScience">
        <title>Strigolactones Initiate the Formation of Haustorium-like Structures in Castilleja.</title>
        <authorList>
            <person name="Buerger M."/>
            <person name="Peterson D."/>
            <person name="Chory J."/>
        </authorList>
    </citation>
    <scope>NUCLEOTIDE SEQUENCE [LARGE SCALE GENOMIC DNA]</scope>
</reference>
<dbReference type="Proteomes" id="UP001632038">
    <property type="component" value="Unassembled WGS sequence"/>
</dbReference>
<dbReference type="EMBL" id="JAVIJP010000026">
    <property type="protein sequence ID" value="KAL3637274.1"/>
    <property type="molecule type" value="Genomic_DNA"/>
</dbReference>
<protein>
    <submittedName>
        <fullName evidence="2">Uncharacterized protein</fullName>
    </submittedName>
</protein>